<dbReference type="SMART" id="SM00838">
    <property type="entry name" value="EFG_C"/>
    <property type="match status" value="1"/>
</dbReference>
<dbReference type="InterPro" id="IPR020568">
    <property type="entry name" value="Ribosomal_Su5_D2-typ_SF"/>
</dbReference>
<evidence type="ECO:0000256" key="6">
    <source>
        <dbReference type="ARBA" id="ARBA00024731"/>
    </source>
</evidence>
<dbReference type="FunFam" id="3.30.70.240:FF:000001">
    <property type="entry name" value="Elongation factor G"/>
    <property type="match status" value="1"/>
</dbReference>
<dbReference type="FunFam" id="3.30.230.10:FF:000003">
    <property type="entry name" value="Elongation factor G"/>
    <property type="match status" value="1"/>
</dbReference>
<dbReference type="NCBIfam" id="NF009891">
    <property type="entry name" value="PRK13351.1-1"/>
    <property type="match status" value="1"/>
</dbReference>
<dbReference type="InterPro" id="IPR005225">
    <property type="entry name" value="Small_GTP-bd"/>
</dbReference>
<dbReference type="SUPFAM" id="SSF50447">
    <property type="entry name" value="Translation proteins"/>
    <property type="match status" value="1"/>
</dbReference>
<dbReference type="InterPro" id="IPR035649">
    <property type="entry name" value="EFG_V"/>
</dbReference>
<protein>
    <recommendedName>
        <fullName evidence="1">Elongation factor G</fullName>
    </recommendedName>
</protein>
<keyword evidence="2" id="KW-0547">Nucleotide-binding</keyword>
<gene>
    <name evidence="8" type="ordered locus">Hipma_1107</name>
</gene>
<dbReference type="PANTHER" id="PTHR43261:SF7">
    <property type="entry name" value="ELONGATION FACTOR G-LIKE PROTEIN"/>
    <property type="match status" value="1"/>
</dbReference>
<dbReference type="RefSeq" id="WP_013682111.1">
    <property type="nucleotide sequence ID" value="NC_015318.1"/>
</dbReference>
<dbReference type="OrthoDB" id="9760518at2"/>
<dbReference type="Pfam" id="PF00009">
    <property type="entry name" value="GTP_EFTU"/>
    <property type="match status" value="1"/>
</dbReference>
<dbReference type="SUPFAM" id="SSF52540">
    <property type="entry name" value="P-loop containing nucleoside triphosphate hydrolases"/>
    <property type="match status" value="1"/>
</dbReference>
<dbReference type="InterPro" id="IPR000795">
    <property type="entry name" value="T_Tr_GTP-bd_dom"/>
</dbReference>
<dbReference type="Pfam" id="PF00679">
    <property type="entry name" value="EFG_C"/>
    <property type="match status" value="1"/>
</dbReference>
<reference evidence="9" key="2">
    <citation type="submission" date="2011-03" db="EMBL/GenBank/DDBJ databases">
        <title>The complete genome of Hippea maritima DSM 10411.</title>
        <authorList>
            <consortium name="US DOE Joint Genome Institute (JGI-PGF)"/>
            <person name="Lucas S."/>
            <person name="Copeland A."/>
            <person name="Lapidus A."/>
            <person name="Bruce D."/>
            <person name="Goodwin L."/>
            <person name="Pitluck S."/>
            <person name="Peters L."/>
            <person name="Kyrpides N."/>
            <person name="Mavromatis K."/>
            <person name="Pagani I."/>
            <person name="Ivanova N."/>
            <person name="Mikhailova N."/>
            <person name="Lu M."/>
            <person name="Detter J.C."/>
            <person name="Tapia R."/>
            <person name="Han C."/>
            <person name="Land M."/>
            <person name="Hauser L."/>
            <person name="Markowitz V."/>
            <person name="Cheng J.-F."/>
            <person name="Hugenholtz P."/>
            <person name="Woyke T."/>
            <person name="Wu D."/>
            <person name="Spring S."/>
            <person name="Schroeder M."/>
            <person name="Brambilla E."/>
            <person name="Klenk H.-P."/>
            <person name="Eisen J.A."/>
        </authorList>
    </citation>
    <scope>NUCLEOTIDE SEQUENCE [LARGE SCALE GENOMIC DNA]</scope>
    <source>
        <strain evidence="9">ATCC 700847 / DSM 10411 / MH2</strain>
    </source>
</reference>
<dbReference type="SUPFAM" id="SSF54980">
    <property type="entry name" value="EF-G C-terminal domain-like"/>
    <property type="match status" value="2"/>
</dbReference>
<dbReference type="Proteomes" id="UP000008139">
    <property type="component" value="Chromosome"/>
</dbReference>
<evidence type="ECO:0000313" key="9">
    <source>
        <dbReference type="Proteomes" id="UP000008139"/>
    </source>
</evidence>
<dbReference type="Pfam" id="PF03764">
    <property type="entry name" value="EFG_IV"/>
    <property type="match status" value="1"/>
</dbReference>
<dbReference type="InParanoid" id="F2LWG4"/>
<comment type="function">
    <text evidence="6">Catalyzes the GTP-dependent ribosomal translocation step during translation elongation. During this step, the ribosome changes from the pre-translocational (PRE) to the post-translocational (POST) state as the newly formed A-site-bound peptidyl-tRNA and P-site-bound deacylated tRNA move to the P and E sites, respectively. Catalyzes the coordinated movement of the two tRNA molecules, the mRNA and conformational changes in the ribosome.</text>
</comment>
<dbReference type="InterPro" id="IPR000640">
    <property type="entry name" value="EFG_V-like"/>
</dbReference>
<dbReference type="InterPro" id="IPR009022">
    <property type="entry name" value="EFG_III"/>
</dbReference>
<evidence type="ECO:0000259" key="7">
    <source>
        <dbReference type="PROSITE" id="PS51722"/>
    </source>
</evidence>
<dbReference type="InterPro" id="IPR005517">
    <property type="entry name" value="Transl_elong_EFG/EF2_IV"/>
</dbReference>
<feature type="domain" description="Tr-type G" evidence="7">
    <location>
        <begin position="6"/>
        <end position="275"/>
    </location>
</feature>
<evidence type="ECO:0000256" key="3">
    <source>
        <dbReference type="ARBA" id="ARBA00022768"/>
    </source>
</evidence>
<dbReference type="InterPro" id="IPR041095">
    <property type="entry name" value="EFG_II"/>
</dbReference>
<dbReference type="NCBIfam" id="NF009381">
    <property type="entry name" value="PRK12740.1-5"/>
    <property type="match status" value="1"/>
</dbReference>
<dbReference type="SUPFAM" id="SSF54211">
    <property type="entry name" value="Ribosomal protein S5 domain 2-like"/>
    <property type="match status" value="1"/>
</dbReference>
<evidence type="ECO:0000256" key="5">
    <source>
        <dbReference type="ARBA" id="ARBA00023134"/>
    </source>
</evidence>
<evidence type="ECO:0000256" key="2">
    <source>
        <dbReference type="ARBA" id="ARBA00022741"/>
    </source>
</evidence>
<dbReference type="CDD" id="cd03713">
    <property type="entry name" value="EFG_mtEFG_C"/>
    <property type="match status" value="1"/>
</dbReference>
<evidence type="ECO:0000313" key="8">
    <source>
        <dbReference type="EMBL" id="AEA34073.1"/>
    </source>
</evidence>
<dbReference type="InterPro" id="IPR014721">
    <property type="entry name" value="Ribsml_uS5_D2-typ_fold_subgr"/>
</dbReference>
<dbReference type="EMBL" id="CP002606">
    <property type="protein sequence ID" value="AEA34073.1"/>
    <property type="molecule type" value="Genomic_DNA"/>
</dbReference>
<dbReference type="InterPro" id="IPR047872">
    <property type="entry name" value="EFG_IV"/>
</dbReference>
<dbReference type="STRING" id="760142.Hipma_1107"/>
<dbReference type="PROSITE" id="PS51722">
    <property type="entry name" value="G_TR_2"/>
    <property type="match status" value="1"/>
</dbReference>
<dbReference type="HOGENOM" id="CLU_002794_4_1_7"/>
<keyword evidence="5" id="KW-0342">GTP-binding</keyword>
<dbReference type="CDD" id="cd01434">
    <property type="entry name" value="EFG_mtEFG1_IV"/>
    <property type="match status" value="1"/>
</dbReference>
<dbReference type="CDD" id="cd16262">
    <property type="entry name" value="EFG_III"/>
    <property type="match status" value="1"/>
</dbReference>
<evidence type="ECO:0000256" key="4">
    <source>
        <dbReference type="ARBA" id="ARBA00022917"/>
    </source>
</evidence>
<keyword evidence="3" id="KW-0251">Elongation factor</keyword>
<dbReference type="PANTHER" id="PTHR43261">
    <property type="entry name" value="TRANSLATION ELONGATION FACTOR G-RELATED"/>
    <property type="match status" value="1"/>
</dbReference>
<name>F2LWG4_HIPMA</name>
<proteinExistence type="predicted"/>
<dbReference type="eggNOG" id="COG0480">
    <property type="taxonomic scope" value="Bacteria"/>
</dbReference>
<dbReference type="NCBIfam" id="TIGR00231">
    <property type="entry name" value="small_GTP"/>
    <property type="match status" value="1"/>
</dbReference>
<dbReference type="InterPro" id="IPR053905">
    <property type="entry name" value="EF-G-like_DII"/>
</dbReference>
<dbReference type="SMART" id="SM00889">
    <property type="entry name" value="EFG_IV"/>
    <property type="match status" value="1"/>
</dbReference>
<accession>F2LWG4</accession>
<dbReference type="Gene3D" id="3.30.70.240">
    <property type="match status" value="1"/>
</dbReference>
<keyword evidence="4" id="KW-0648">Protein biosynthesis</keyword>
<evidence type="ECO:0000256" key="1">
    <source>
        <dbReference type="ARBA" id="ARBA00017872"/>
    </source>
</evidence>
<dbReference type="NCBIfam" id="NF009379">
    <property type="entry name" value="PRK12740.1-3"/>
    <property type="match status" value="1"/>
</dbReference>
<dbReference type="KEGG" id="hmr:Hipma_1107"/>
<dbReference type="InterPro" id="IPR035647">
    <property type="entry name" value="EFG_III/V"/>
</dbReference>
<dbReference type="Pfam" id="PF14492">
    <property type="entry name" value="EFG_III"/>
    <property type="match status" value="1"/>
</dbReference>
<dbReference type="GO" id="GO:0003924">
    <property type="term" value="F:GTPase activity"/>
    <property type="evidence" value="ECO:0007669"/>
    <property type="project" value="InterPro"/>
</dbReference>
<dbReference type="AlphaFoldDB" id="F2LWG4"/>
<dbReference type="Gene3D" id="3.30.70.870">
    <property type="entry name" value="Elongation Factor G (Translational Gtpase), domain 3"/>
    <property type="match status" value="1"/>
</dbReference>
<dbReference type="Gene3D" id="2.40.30.10">
    <property type="entry name" value="Translation factors"/>
    <property type="match status" value="1"/>
</dbReference>
<dbReference type="Gene3D" id="3.30.230.10">
    <property type="match status" value="1"/>
</dbReference>
<sequence>MGVATDKKRVVAICGSGGVGKTTLCEDILFKTKKITRKGSTDKGNTTMDFDSEEIDRKISLQLAVGYTEWKKHFIYLIDTPGYHNFIADALCGIKASDAAVMLIDIKDGPEAQNERLLDEIRKENKPAIFFLNGIDKEDINFQNTIQSIKDSLTPKAFLLQLPILKDAKVVGYVDIIQKKAFSFEDNKEMELPAEIADELEERYMELVEEVSTYDDELMEKYLEGEELDKDTVVKTLKEAVKSGGFYPVILGSGLKGYGTEQLLDEIVDLLPSPENMFEEPAGLVFKTYNDPQMGKISLVRVYSGSLKADTSYYNVNKDQEERLGTINLMLGKSLSKVEEATTGDIFAVAKLKITQTGDTIANKGSEVKCEFVKMPLPYISAAIYGASKGDEEKIGAAISKIIEADPSLSFTRNDETGEFILTGMGKLHLETVVSRLKKKYGVEAQLKTPKVAYKETIKGKTSSHGRYKKQTGGHGQFGDCVIEIEPLPRGKGFEFEDLIVGGAIPKQFIPSVEKGIKNAMEQGFLAGYPMIDIKIKLVDGKYHPVDSSDLAFQMAGSIAFKEGVAKCKPVLLEPIVEMEVYVPDEVMGDVIGDLNSRRGRVLGMEPYEDKKGYQRIRALVPEAEILEYAPSLRSLTAGRGFFKYQFSTYEEVPPQIAEKIIEESKQEEDKK</sequence>
<dbReference type="GO" id="GO:0032790">
    <property type="term" value="P:ribosome disassembly"/>
    <property type="evidence" value="ECO:0007669"/>
    <property type="project" value="TreeGrafter"/>
</dbReference>
<dbReference type="GO" id="GO:0003746">
    <property type="term" value="F:translation elongation factor activity"/>
    <property type="evidence" value="ECO:0007669"/>
    <property type="project" value="UniProtKB-KW"/>
</dbReference>
<dbReference type="Pfam" id="PF22042">
    <property type="entry name" value="EF-G_D2"/>
    <property type="match status" value="1"/>
</dbReference>
<dbReference type="Gene3D" id="3.40.50.300">
    <property type="entry name" value="P-loop containing nucleotide triphosphate hydrolases"/>
    <property type="match status" value="1"/>
</dbReference>
<dbReference type="InterPro" id="IPR009000">
    <property type="entry name" value="Transl_B-barrel_sf"/>
</dbReference>
<dbReference type="GO" id="GO:0005525">
    <property type="term" value="F:GTP binding"/>
    <property type="evidence" value="ECO:0007669"/>
    <property type="project" value="UniProtKB-KW"/>
</dbReference>
<dbReference type="InterPro" id="IPR027417">
    <property type="entry name" value="P-loop_NTPase"/>
</dbReference>
<keyword evidence="9" id="KW-1185">Reference proteome</keyword>
<reference evidence="8 9" key="1">
    <citation type="journal article" date="2011" name="Stand. Genomic Sci.">
        <title>Complete genome sequence of the thermophilic sulfur-reducer Hippea maritima type strain (MH(2)).</title>
        <authorList>
            <person name="Huntemann M."/>
            <person name="Lu M."/>
            <person name="Nolan M."/>
            <person name="Lapidus A."/>
            <person name="Lucas S."/>
            <person name="Hammon N."/>
            <person name="Deshpande S."/>
            <person name="Cheng J.F."/>
            <person name="Tapia R."/>
            <person name="Han C."/>
            <person name="Goodwin L."/>
            <person name="Pitluck S."/>
            <person name="Liolios K."/>
            <person name="Pagani I."/>
            <person name="Ivanova N."/>
            <person name="Ovchinikova G."/>
            <person name="Pati A."/>
            <person name="Chen A."/>
            <person name="Palaniappan K."/>
            <person name="Land M."/>
            <person name="Hauser L."/>
            <person name="Jeffries C.D."/>
            <person name="Detter J.C."/>
            <person name="Brambilla E.M."/>
            <person name="Rohde M."/>
            <person name="Spring S."/>
            <person name="Goker M."/>
            <person name="Woyke T."/>
            <person name="Bristow J."/>
            <person name="Eisen J.A."/>
            <person name="Markowitz V."/>
            <person name="Hugenholtz P."/>
            <person name="Kyrpides N.C."/>
            <person name="Klenk H.P."/>
            <person name="Mavromatis K."/>
        </authorList>
    </citation>
    <scope>NUCLEOTIDE SEQUENCE [LARGE SCALE GENOMIC DNA]</scope>
    <source>
        <strain evidence="9">ATCC 700847 / DSM 10411 / MH2</strain>
    </source>
</reference>
<organism evidence="8 9">
    <name type="scientific">Hippea maritima (strain ATCC 700847 / DSM 10411 / MH2)</name>
    <dbReference type="NCBI Taxonomy" id="760142"/>
    <lineage>
        <taxon>Bacteria</taxon>
        <taxon>Pseudomonadati</taxon>
        <taxon>Campylobacterota</taxon>
        <taxon>Desulfurellia</taxon>
        <taxon>Desulfurellales</taxon>
        <taxon>Hippeaceae</taxon>
        <taxon>Hippea</taxon>
    </lineage>
</organism>
<dbReference type="CDD" id="cd04088">
    <property type="entry name" value="EFG_mtEFG_II"/>
    <property type="match status" value="1"/>
</dbReference>